<reference evidence="1" key="1">
    <citation type="submission" date="2020-10" db="EMBL/GenBank/DDBJ databases">
        <title>Connecting structure to function with the recovery of over 1000 high-quality activated sludge metagenome-assembled genomes encoding full-length rRNA genes using long-read sequencing.</title>
        <authorList>
            <person name="Singleton C.M."/>
            <person name="Petriglieri F."/>
            <person name="Kristensen J.M."/>
            <person name="Kirkegaard R.H."/>
            <person name="Michaelsen T.Y."/>
            <person name="Andersen M.H."/>
            <person name="Karst S.M."/>
            <person name="Dueholm M.S."/>
            <person name="Nielsen P.H."/>
            <person name="Albertsen M."/>
        </authorList>
    </citation>
    <scope>NUCLEOTIDE SEQUENCE</scope>
    <source>
        <strain evidence="1">OdNE_18-Q3-R46-58_BAT3C.305</strain>
    </source>
</reference>
<organism evidence="1 2">
    <name type="scientific">Candidatus Dechloromonas phosphorivorans</name>
    <dbReference type="NCBI Taxonomy" id="2899244"/>
    <lineage>
        <taxon>Bacteria</taxon>
        <taxon>Pseudomonadati</taxon>
        <taxon>Pseudomonadota</taxon>
        <taxon>Betaproteobacteria</taxon>
        <taxon>Rhodocyclales</taxon>
        <taxon>Azonexaceae</taxon>
        <taxon>Dechloromonas</taxon>
    </lineage>
</organism>
<comment type="caution">
    <text evidence="1">The sequence shown here is derived from an EMBL/GenBank/DDBJ whole genome shotgun (WGS) entry which is preliminary data.</text>
</comment>
<proteinExistence type="predicted"/>
<evidence type="ECO:0000313" key="1">
    <source>
        <dbReference type="EMBL" id="MBK8892193.1"/>
    </source>
</evidence>
<dbReference type="EMBL" id="JADKBR010000025">
    <property type="protein sequence ID" value="MBK8892193.1"/>
    <property type="molecule type" value="Genomic_DNA"/>
</dbReference>
<protein>
    <submittedName>
        <fullName evidence="1">Uncharacterized protein</fullName>
    </submittedName>
</protein>
<name>A0A9D7LTX2_9RHOO</name>
<dbReference type="AlphaFoldDB" id="A0A9D7LTX2"/>
<dbReference type="Proteomes" id="UP000808146">
    <property type="component" value="Unassembled WGS sequence"/>
</dbReference>
<accession>A0A9D7LTX2</accession>
<evidence type="ECO:0000313" key="2">
    <source>
        <dbReference type="Proteomes" id="UP000808146"/>
    </source>
</evidence>
<sequence>MTTVARHTLDDDAPANGVATLTVELATVVRNAGRSPLASGSTPTFDILGSPNATQQHAIEFLRQLKV</sequence>
<gene>
    <name evidence="1" type="ORF">IPN75_18420</name>
</gene>